<dbReference type="AlphaFoldDB" id="A0A1H0IKT1"/>
<keyword evidence="2" id="KW-1185">Reference proteome</keyword>
<reference evidence="2" key="1">
    <citation type="submission" date="2016-10" db="EMBL/GenBank/DDBJ databases">
        <authorList>
            <person name="Varghese N."/>
            <person name="Submissions S."/>
        </authorList>
    </citation>
    <scope>NUCLEOTIDE SEQUENCE [LARGE SCALE GENOMIC DNA]</scope>
    <source>
        <strain evidence="2">IBRC-M 10655</strain>
    </source>
</reference>
<dbReference type="EMBL" id="FNJB01000002">
    <property type="protein sequence ID" value="SDO32012.1"/>
    <property type="molecule type" value="Genomic_DNA"/>
</dbReference>
<sequence length="96" mass="10371">MIEYVAVARIPEGGLEAFLAYESTVLPLLSDHGGRLDRRLRSLDERTEVHLLSFADESGLTTYRADPRRAAAAHLLAASGATVELVPVVEVAAEEP</sequence>
<proteinExistence type="predicted"/>
<evidence type="ECO:0000313" key="1">
    <source>
        <dbReference type="EMBL" id="SDO32012.1"/>
    </source>
</evidence>
<evidence type="ECO:0000313" key="2">
    <source>
        <dbReference type="Proteomes" id="UP000199651"/>
    </source>
</evidence>
<accession>A0A1H0IKT1</accession>
<dbReference type="STRING" id="504798.SAMN05421871_108301"/>
<name>A0A1H0IKT1_9PSEU</name>
<organism evidence="1 2">
    <name type="scientific">Actinokineospora alba</name>
    <dbReference type="NCBI Taxonomy" id="504798"/>
    <lineage>
        <taxon>Bacteria</taxon>
        <taxon>Bacillati</taxon>
        <taxon>Actinomycetota</taxon>
        <taxon>Actinomycetes</taxon>
        <taxon>Pseudonocardiales</taxon>
        <taxon>Pseudonocardiaceae</taxon>
        <taxon>Actinokineospora</taxon>
    </lineage>
</organism>
<dbReference type="Proteomes" id="UP000199651">
    <property type="component" value="Unassembled WGS sequence"/>
</dbReference>
<evidence type="ECO:0008006" key="3">
    <source>
        <dbReference type="Google" id="ProtNLM"/>
    </source>
</evidence>
<gene>
    <name evidence="1" type="ORF">SAMN05192558_102602</name>
</gene>
<protein>
    <recommendedName>
        <fullName evidence="3">Antibiotic biosynthesis monooxygenase</fullName>
    </recommendedName>
</protein>